<dbReference type="PRINTS" id="PR01039">
    <property type="entry name" value="TRNASYNTHTRP"/>
</dbReference>
<dbReference type="Proteomes" id="UP000512167">
    <property type="component" value="Chromosome"/>
</dbReference>
<proteinExistence type="inferred from homology"/>
<dbReference type="InterPro" id="IPR014729">
    <property type="entry name" value="Rossmann-like_a/b/a_fold"/>
</dbReference>
<evidence type="ECO:0000256" key="4">
    <source>
        <dbReference type="ARBA" id="ARBA00022840"/>
    </source>
</evidence>
<feature type="binding site" evidence="8">
    <location>
        <begin position="148"/>
        <end position="150"/>
    </location>
    <ligand>
        <name>ATP</name>
        <dbReference type="ChEBI" id="CHEBI:30616"/>
    </ligand>
</feature>
<dbReference type="GO" id="GO:0004830">
    <property type="term" value="F:tryptophan-tRNA ligase activity"/>
    <property type="evidence" value="ECO:0007669"/>
    <property type="project" value="UniProtKB-UniRule"/>
</dbReference>
<evidence type="ECO:0000256" key="7">
    <source>
        <dbReference type="ARBA" id="ARBA00049929"/>
    </source>
</evidence>
<evidence type="ECO:0000256" key="2">
    <source>
        <dbReference type="ARBA" id="ARBA00022598"/>
    </source>
</evidence>
<sequence>MKRIVSGIKPTGSLTLGNYIGAIKQFVKLQKERKDDEFFLFIADLHAITIRQVPHELRQRTLDIAAMYLACGLDEEKTVLFIQSEVPQHVELGYILQSNVYMGELERMTQFKDKAQKGQESITSSLFTYPALMAADILLYDADYVPVGDDQKQHLELTRDIAERFNHYYNNFFTVPEPIIPKVGARIMDLQDPNKKMSKSEDNPKGYITLFDNENLIKKKIASAVTDSLAIIQFDPINQPGLANLINIFASMSDQSIEEIVEKYKESSYKNFKEDLGQAIVDVLKPIQEKYQALIKSDKLQEILDKGRDTANQYAFKKMRKCKQKIGLGRK</sequence>
<keyword evidence="4 8" id="KW-0067">ATP-binding</keyword>
<dbReference type="GO" id="GO:0006436">
    <property type="term" value="P:tryptophanyl-tRNA aminoacylation"/>
    <property type="evidence" value="ECO:0007669"/>
    <property type="project" value="UniProtKB-UniRule"/>
</dbReference>
<keyword evidence="11" id="KW-1185">Reference proteome</keyword>
<dbReference type="GO" id="GO:0005524">
    <property type="term" value="F:ATP binding"/>
    <property type="evidence" value="ECO:0007669"/>
    <property type="project" value="UniProtKB-UniRule"/>
</dbReference>
<evidence type="ECO:0000256" key="6">
    <source>
        <dbReference type="ARBA" id="ARBA00023146"/>
    </source>
</evidence>
<dbReference type="Gene3D" id="3.40.50.620">
    <property type="entry name" value="HUPs"/>
    <property type="match status" value="1"/>
</dbReference>
<evidence type="ECO:0000256" key="9">
    <source>
        <dbReference type="RuleBase" id="RU363036"/>
    </source>
</evidence>
<dbReference type="InterPro" id="IPR001412">
    <property type="entry name" value="aa-tRNA-synth_I_CS"/>
</dbReference>
<comment type="catalytic activity">
    <reaction evidence="7 8">
        <text>tRNA(Trp) + L-tryptophan + ATP = L-tryptophyl-tRNA(Trp) + AMP + diphosphate + H(+)</text>
        <dbReference type="Rhea" id="RHEA:24080"/>
        <dbReference type="Rhea" id="RHEA-COMP:9671"/>
        <dbReference type="Rhea" id="RHEA-COMP:9705"/>
        <dbReference type="ChEBI" id="CHEBI:15378"/>
        <dbReference type="ChEBI" id="CHEBI:30616"/>
        <dbReference type="ChEBI" id="CHEBI:33019"/>
        <dbReference type="ChEBI" id="CHEBI:57912"/>
        <dbReference type="ChEBI" id="CHEBI:78442"/>
        <dbReference type="ChEBI" id="CHEBI:78535"/>
        <dbReference type="ChEBI" id="CHEBI:456215"/>
        <dbReference type="EC" id="6.1.1.2"/>
    </reaction>
</comment>
<dbReference type="AlphaFoldDB" id="A0A7L6N307"/>
<evidence type="ECO:0000313" key="10">
    <source>
        <dbReference type="EMBL" id="QLY39445.1"/>
    </source>
</evidence>
<dbReference type="InterPro" id="IPR050203">
    <property type="entry name" value="Trp-tRNA_synthetase"/>
</dbReference>
<dbReference type="Pfam" id="PF00579">
    <property type="entry name" value="tRNA-synt_1b"/>
    <property type="match status" value="1"/>
</dbReference>
<dbReference type="PANTHER" id="PTHR43766:SF1">
    <property type="entry name" value="TRYPTOPHAN--TRNA LIGASE, MITOCHONDRIAL"/>
    <property type="match status" value="1"/>
</dbReference>
<gene>
    <name evidence="8 10" type="primary">trpS</name>
    <name evidence="10" type="ORF">HF295_00650</name>
</gene>
<evidence type="ECO:0000256" key="8">
    <source>
        <dbReference type="HAMAP-Rule" id="MF_00140"/>
    </source>
</evidence>
<comment type="similarity">
    <text evidence="1 8 9">Belongs to the class-I aminoacyl-tRNA synthetase family.</text>
</comment>
<feature type="binding site" evidence="8">
    <location>
        <position position="187"/>
    </location>
    <ligand>
        <name>ATP</name>
        <dbReference type="ChEBI" id="CHEBI:30616"/>
    </ligand>
</feature>
<feature type="binding site" evidence="8">
    <location>
        <begin position="17"/>
        <end position="18"/>
    </location>
    <ligand>
        <name>ATP</name>
        <dbReference type="ChEBI" id="CHEBI:30616"/>
    </ligand>
</feature>
<dbReference type="InterPro" id="IPR002305">
    <property type="entry name" value="aa-tRNA-synth_Ic"/>
</dbReference>
<reference evidence="10 11" key="1">
    <citation type="submission" date="2020-04" db="EMBL/GenBank/DDBJ databases">
        <authorList>
            <person name="Zheng R.K."/>
            <person name="Sun C.M."/>
        </authorList>
    </citation>
    <scope>NUCLEOTIDE SEQUENCE [LARGE SCALE GENOMIC DNA]</scope>
    <source>
        <strain evidence="11">zrk29</strain>
    </source>
</reference>
<keyword evidence="5 8" id="KW-0648">Protein biosynthesis</keyword>
<keyword evidence="2 8" id="KW-0436">Ligase</keyword>
<organism evidence="10 11">
    <name type="scientific">Hujiaoplasma nucleasis</name>
    <dbReference type="NCBI Taxonomy" id="2725268"/>
    <lineage>
        <taxon>Bacteria</taxon>
        <taxon>Bacillati</taxon>
        <taxon>Mycoplasmatota</taxon>
        <taxon>Mollicutes</taxon>
        <taxon>Candidatus Izemoplasmatales</taxon>
        <taxon>Hujiaoplasmataceae</taxon>
        <taxon>Hujiaoplasma</taxon>
    </lineage>
</organism>
<evidence type="ECO:0000256" key="5">
    <source>
        <dbReference type="ARBA" id="ARBA00022917"/>
    </source>
</evidence>
<dbReference type="FunFam" id="1.10.240.10:FF:000002">
    <property type="entry name" value="Tryptophan--tRNA ligase"/>
    <property type="match status" value="1"/>
</dbReference>
<keyword evidence="8" id="KW-0963">Cytoplasm</keyword>
<dbReference type="EC" id="6.1.1.2" evidence="8"/>
<evidence type="ECO:0000256" key="1">
    <source>
        <dbReference type="ARBA" id="ARBA00005594"/>
    </source>
</evidence>
<dbReference type="Gene3D" id="1.10.240.10">
    <property type="entry name" value="Tyrosyl-Transfer RNA Synthetase"/>
    <property type="match status" value="1"/>
</dbReference>
<dbReference type="KEGG" id="tbk:HF295_00650"/>
<dbReference type="NCBIfam" id="TIGR00233">
    <property type="entry name" value="trpS"/>
    <property type="match status" value="1"/>
</dbReference>
<feature type="short sequence motif" description="'KMSKS' region" evidence="8">
    <location>
        <begin position="196"/>
        <end position="200"/>
    </location>
</feature>
<evidence type="ECO:0000256" key="3">
    <source>
        <dbReference type="ARBA" id="ARBA00022741"/>
    </source>
</evidence>
<comment type="function">
    <text evidence="8">Catalyzes the attachment of tryptophan to tRNA(Trp).</text>
</comment>
<name>A0A7L6N307_9MOLU</name>
<keyword evidence="3 8" id="KW-0547">Nucleotide-binding</keyword>
<evidence type="ECO:0000313" key="11">
    <source>
        <dbReference type="Proteomes" id="UP000512167"/>
    </source>
</evidence>
<dbReference type="GO" id="GO:0005829">
    <property type="term" value="C:cytosol"/>
    <property type="evidence" value="ECO:0007669"/>
    <property type="project" value="TreeGrafter"/>
</dbReference>
<keyword evidence="6 8" id="KW-0030">Aminoacyl-tRNA synthetase</keyword>
<dbReference type="InterPro" id="IPR024109">
    <property type="entry name" value="Trp-tRNA-ligase_bac-type"/>
</dbReference>
<dbReference type="InterPro" id="IPR002306">
    <property type="entry name" value="Trp-tRNA-ligase"/>
</dbReference>
<dbReference type="HAMAP" id="MF_00140_B">
    <property type="entry name" value="Trp_tRNA_synth_B"/>
    <property type="match status" value="1"/>
</dbReference>
<dbReference type="SUPFAM" id="SSF52374">
    <property type="entry name" value="Nucleotidylyl transferase"/>
    <property type="match status" value="1"/>
</dbReference>
<comment type="subunit">
    <text evidence="8">Homodimer.</text>
</comment>
<dbReference type="CDD" id="cd00806">
    <property type="entry name" value="TrpRS_core"/>
    <property type="match status" value="1"/>
</dbReference>
<dbReference type="PROSITE" id="PS00178">
    <property type="entry name" value="AA_TRNA_LIGASE_I"/>
    <property type="match status" value="1"/>
</dbReference>
<dbReference type="PANTHER" id="PTHR43766">
    <property type="entry name" value="TRYPTOPHAN--TRNA LIGASE, MITOCHONDRIAL"/>
    <property type="match status" value="1"/>
</dbReference>
<protein>
    <recommendedName>
        <fullName evidence="8">Tryptophan--tRNA ligase</fullName>
        <ecNumber evidence="8">6.1.1.2</ecNumber>
    </recommendedName>
    <alternativeName>
        <fullName evidence="8">Tryptophanyl-tRNA synthetase</fullName>
        <shortName evidence="8">TrpRS</shortName>
    </alternativeName>
</protein>
<dbReference type="EMBL" id="CP051151">
    <property type="protein sequence ID" value="QLY39445.1"/>
    <property type="molecule type" value="Genomic_DNA"/>
</dbReference>
<feature type="binding site" evidence="8">
    <location>
        <begin position="9"/>
        <end position="11"/>
    </location>
    <ligand>
        <name>ATP</name>
        <dbReference type="ChEBI" id="CHEBI:30616"/>
    </ligand>
</feature>
<comment type="subcellular location">
    <subcellularLocation>
        <location evidence="8">Cytoplasm</location>
    </subcellularLocation>
</comment>
<accession>A0A7L6N307</accession>
<feature type="binding site" evidence="8">
    <location>
        <begin position="196"/>
        <end position="200"/>
    </location>
    <ligand>
        <name>ATP</name>
        <dbReference type="ChEBI" id="CHEBI:30616"/>
    </ligand>
</feature>
<feature type="short sequence motif" description="'HIGH' region" evidence="8">
    <location>
        <begin position="10"/>
        <end position="18"/>
    </location>
</feature>
<dbReference type="RefSeq" id="WP_312031914.1">
    <property type="nucleotide sequence ID" value="NZ_CP051151.1"/>
</dbReference>
<feature type="binding site" evidence="8">
    <location>
        <position position="136"/>
    </location>
    <ligand>
        <name>L-tryptophan</name>
        <dbReference type="ChEBI" id="CHEBI:57912"/>
    </ligand>
</feature>